<protein>
    <submittedName>
        <fullName evidence="3">Uncharacterized protein</fullName>
    </submittedName>
</protein>
<comment type="caution">
    <text evidence="3">The sequence shown here is derived from an EMBL/GenBank/DDBJ whole genome shotgun (WGS) entry which is preliminary data.</text>
</comment>
<feature type="transmembrane region" description="Helical" evidence="2">
    <location>
        <begin position="12"/>
        <end position="31"/>
    </location>
</feature>
<name>A0ABV3P5S6_9ACTN</name>
<keyword evidence="4" id="KW-1185">Reference proteome</keyword>
<gene>
    <name evidence="3" type="ORF">AB1207_09435</name>
</gene>
<evidence type="ECO:0000256" key="1">
    <source>
        <dbReference type="SAM" id="MobiDB-lite"/>
    </source>
</evidence>
<feature type="region of interest" description="Disordered" evidence="1">
    <location>
        <begin position="60"/>
        <end position="79"/>
    </location>
</feature>
<feature type="transmembrane region" description="Helical" evidence="2">
    <location>
        <begin position="37"/>
        <end position="58"/>
    </location>
</feature>
<keyword evidence="2" id="KW-1133">Transmembrane helix</keyword>
<dbReference type="EMBL" id="JBFNQN010000005">
    <property type="protein sequence ID" value="MEW9264969.1"/>
    <property type="molecule type" value="Genomic_DNA"/>
</dbReference>
<feature type="compositionally biased region" description="Acidic residues" evidence="1">
    <location>
        <begin position="70"/>
        <end position="79"/>
    </location>
</feature>
<keyword evidence="2" id="KW-0472">Membrane</keyword>
<organism evidence="3 4">
    <name type="scientific">Kineococcus endophyticus</name>
    <dbReference type="NCBI Taxonomy" id="1181883"/>
    <lineage>
        <taxon>Bacteria</taxon>
        <taxon>Bacillati</taxon>
        <taxon>Actinomycetota</taxon>
        <taxon>Actinomycetes</taxon>
        <taxon>Kineosporiales</taxon>
        <taxon>Kineosporiaceae</taxon>
        <taxon>Kineococcus</taxon>
    </lineage>
</organism>
<dbReference type="RefSeq" id="WP_367637828.1">
    <property type="nucleotide sequence ID" value="NZ_JBFNQN010000005.1"/>
</dbReference>
<reference evidence="3 4" key="1">
    <citation type="submission" date="2024-07" db="EMBL/GenBank/DDBJ databases">
        <authorList>
            <person name="Thanompreechachai J."/>
            <person name="Duangmal K."/>
        </authorList>
    </citation>
    <scope>NUCLEOTIDE SEQUENCE [LARGE SCALE GENOMIC DNA]</scope>
    <source>
        <strain evidence="3 4">KCTC 19886</strain>
    </source>
</reference>
<proteinExistence type="predicted"/>
<evidence type="ECO:0000256" key="2">
    <source>
        <dbReference type="SAM" id="Phobius"/>
    </source>
</evidence>
<keyword evidence="2" id="KW-0812">Transmembrane</keyword>
<dbReference type="Proteomes" id="UP001555826">
    <property type="component" value="Unassembled WGS sequence"/>
</dbReference>
<sequence length="79" mass="8712">MRYRITPSRPAAVLGAFVGAGMLVFGITSFRDGGSRPFLVFWCLLVVAIVVFNLWSAFSSKGSSASLERTEDDDVPRRR</sequence>
<accession>A0ABV3P5S6</accession>
<evidence type="ECO:0000313" key="3">
    <source>
        <dbReference type="EMBL" id="MEW9264969.1"/>
    </source>
</evidence>
<evidence type="ECO:0000313" key="4">
    <source>
        <dbReference type="Proteomes" id="UP001555826"/>
    </source>
</evidence>